<dbReference type="PROSITE" id="PS50853">
    <property type="entry name" value="FN3"/>
    <property type="match status" value="1"/>
</dbReference>
<proteinExistence type="predicted"/>
<dbReference type="InterPro" id="IPR036116">
    <property type="entry name" value="FN3_sf"/>
</dbReference>
<evidence type="ECO:0000259" key="3">
    <source>
        <dbReference type="PROSITE" id="PS50853"/>
    </source>
</evidence>
<name>A0ABW5KW52_9FLAO</name>
<reference evidence="5" key="1">
    <citation type="journal article" date="2019" name="Int. J. Syst. Evol. Microbiol.">
        <title>The Global Catalogue of Microorganisms (GCM) 10K type strain sequencing project: providing services to taxonomists for standard genome sequencing and annotation.</title>
        <authorList>
            <consortium name="The Broad Institute Genomics Platform"/>
            <consortium name="The Broad Institute Genome Sequencing Center for Infectious Disease"/>
            <person name="Wu L."/>
            <person name="Ma J."/>
        </authorList>
    </citation>
    <scope>NUCLEOTIDE SEQUENCE [LARGE SCALE GENOMIC DNA]</scope>
    <source>
        <strain evidence="5">KCTC 42587</strain>
    </source>
</reference>
<evidence type="ECO:0000256" key="2">
    <source>
        <dbReference type="SAM" id="SignalP"/>
    </source>
</evidence>
<dbReference type="CDD" id="cd00063">
    <property type="entry name" value="FN3"/>
    <property type="match status" value="1"/>
</dbReference>
<gene>
    <name evidence="4" type="ORF">ACFSQP_09990</name>
</gene>
<dbReference type="Pfam" id="PF20009">
    <property type="entry name" value="GEVED"/>
    <property type="match status" value="1"/>
</dbReference>
<protein>
    <submittedName>
        <fullName evidence="4">GEVED domain-containing protein</fullName>
    </submittedName>
</protein>
<dbReference type="Gene3D" id="2.60.40.10">
    <property type="entry name" value="Immunoglobulins"/>
    <property type="match status" value="1"/>
</dbReference>
<feature type="signal peptide" evidence="2">
    <location>
        <begin position="1"/>
        <end position="22"/>
    </location>
</feature>
<dbReference type="InterPro" id="IPR026444">
    <property type="entry name" value="Secre_tail"/>
</dbReference>
<evidence type="ECO:0000256" key="1">
    <source>
        <dbReference type="ARBA" id="ARBA00022729"/>
    </source>
</evidence>
<dbReference type="InterPro" id="IPR013783">
    <property type="entry name" value="Ig-like_fold"/>
</dbReference>
<evidence type="ECO:0000313" key="4">
    <source>
        <dbReference type="EMBL" id="MFD2552145.1"/>
    </source>
</evidence>
<dbReference type="InterPro" id="IPR056600">
    <property type="entry name" value="GBD_T9SS_assoc"/>
</dbReference>
<dbReference type="Proteomes" id="UP001597472">
    <property type="component" value="Unassembled WGS sequence"/>
</dbReference>
<dbReference type="Pfam" id="PF18962">
    <property type="entry name" value="Por_Secre_tail"/>
    <property type="match status" value="1"/>
</dbReference>
<feature type="chain" id="PRO_5046558884" evidence="2">
    <location>
        <begin position="23"/>
        <end position="860"/>
    </location>
</feature>
<dbReference type="EMBL" id="JBHULS010000004">
    <property type="protein sequence ID" value="MFD2552145.1"/>
    <property type="molecule type" value="Genomic_DNA"/>
</dbReference>
<dbReference type="RefSeq" id="WP_376893995.1">
    <property type="nucleotide sequence ID" value="NZ_JBHULS010000004.1"/>
</dbReference>
<sequence length="860" mass="89909">MKKITIQFLVFLALAFSWQANAQCNYTLEMNDSWGDGWNGNTMDVLVNSTPVLSGVTLNDGEQGLLTFSVNTGDDVTTVWNGGGAYGSETSYRILDFGGVEVGTGAQSDITSGTITAACPSCTIGVVASETINEDCLAGTYTITVEFSTVGDATGVSDGAGTYPITGTTAVAGPYTIGSEQDLTVIHSSASCDFALGTFVDDCPTPVTCGTPLNQTFCYGPNDTTEFVYKSNDGSNLKVIFNAGDIESCCDDLVIFDSDGVTELYRGANGGDLTGLEFTASGDTITVAVDSDGSVQSCATVTGADWDWDVICLGCTPGEASVTLVEDCANETYTLEVVVTNQADALTVTDGTASEVFAGTVVMGPYAFGTATTLTVEHADVTCNYGLGTFNINACPPPNDECADAIGLTVNTDLQCGTVTSGTVFGATDSGNTGSGCFGTPNDDVWYSFVATSTEHTVSLINIAGNTTDLYHAVYNATPGCGSLGEALVCRDPNSTELTGLTIGQTYYIQVYTWGSTPNRDTTFDICVGTAPTCYVPEDLAASFVSPDGANLSWSAPTDGTTPVGYNWEIVPQGNAQGIGVIDSGSVTATSASATGLTTDTLYDLYVQSDCGAGDLSGYAGPFTFNAGYCLPSGTNTSTYINDFTATGPYTNISNLGSGLSTNNYGDFYNTQAIEVVPGMSFDFSTTIVSGTVGSTIWIDWNNDFVFDQATETMFTTTSFGNGPFTGSITVPAGIADGDYRMRVMIDWNDSNPSEDACALNFGRGEVEDYKVTVNATLSADSFNQIAFNYYPNPVSNVLTIKGQQTIEKVSVYNMLGQTVLNTTPNAATSQVDMSALQAGAYFVKVTIANSTETIRIIKN</sequence>
<evidence type="ECO:0000313" key="5">
    <source>
        <dbReference type="Proteomes" id="UP001597472"/>
    </source>
</evidence>
<accession>A0ABW5KW52</accession>
<comment type="caution">
    <text evidence="4">The sequence shown here is derived from an EMBL/GenBank/DDBJ whole genome shotgun (WGS) entry which is preliminary data.</text>
</comment>
<keyword evidence="1 2" id="KW-0732">Signal</keyword>
<feature type="domain" description="Fibronectin type-III" evidence="3">
    <location>
        <begin position="536"/>
        <end position="633"/>
    </location>
</feature>
<dbReference type="InterPro" id="IPR003961">
    <property type="entry name" value="FN3_dom"/>
</dbReference>
<organism evidence="4 5">
    <name type="scientific">Bizionia sediminis</name>
    <dbReference type="NCBI Taxonomy" id="1737064"/>
    <lineage>
        <taxon>Bacteria</taxon>
        <taxon>Pseudomonadati</taxon>
        <taxon>Bacteroidota</taxon>
        <taxon>Flavobacteriia</taxon>
        <taxon>Flavobacteriales</taxon>
        <taxon>Flavobacteriaceae</taxon>
        <taxon>Bizionia</taxon>
    </lineage>
</organism>
<dbReference type="SUPFAM" id="SSF49265">
    <property type="entry name" value="Fibronectin type III"/>
    <property type="match status" value="1"/>
</dbReference>
<dbReference type="InterPro" id="IPR045474">
    <property type="entry name" value="GEVED"/>
</dbReference>
<keyword evidence="5" id="KW-1185">Reference proteome</keyword>
<dbReference type="Pfam" id="PF23759">
    <property type="entry name" value="GBD_T9SS_assoc"/>
    <property type="match status" value="1"/>
</dbReference>
<dbReference type="NCBIfam" id="TIGR04183">
    <property type="entry name" value="Por_Secre_tail"/>
    <property type="match status" value="1"/>
</dbReference>